<dbReference type="EMBL" id="AXCY01000080">
    <property type="protein sequence ID" value="KGM09727.1"/>
    <property type="molecule type" value="Genomic_DNA"/>
</dbReference>
<organism evidence="1 2">
    <name type="scientific">Cellulomonas carbonis T26</name>
    <dbReference type="NCBI Taxonomy" id="947969"/>
    <lineage>
        <taxon>Bacteria</taxon>
        <taxon>Bacillati</taxon>
        <taxon>Actinomycetota</taxon>
        <taxon>Actinomycetes</taxon>
        <taxon>Micrococcales</taxon>
        <taxon>Cellulomonadaceae</taxon>
        <taxon>Cellulomonas</taxon>
    </lineage>
</organism>
<dbReference type="OrthoDB" id="190168at2"/>
<dbReference type="InterPro" id="IPR037143">
    <property type="entry name" value="4-PPantetheinyl_Trfase_dom_sf"/>
</dbReference>
<protein>
    <submittedName>
        <fullName evidence="1">4-phosphopantetheinyl transferase</fullName>
    </submittedName>
</protein>
<dbReference type="GO" id="GO:0000287">
    <property type="term" value="F:magnesium ion binding"/>
    <property type="evidence" value="ECO:0007669"/>
    <property type="project" value="InterPro"/>
</dbReference>
<dbReference type="RefSeq" id="WP_052426384.1">
    <property type="nucleotide sequence ID" value="NZ_AXCY01000080.1"/>
</dbReference>
<gene>
    <name evidence="1" type="ORF">N868_09485</name>
</gene>
<dbReference type="AlphaFoldDB" id="A0A0A0BQ35"/>
<comment type="caution">
    <text evidence="1">The sequence shown here is derived from an EMBL/GenBank/DDBJ whole genome shotgun (WGS) entry which is preliminary data.</text>
</comment>
<proteinExistence type="predicted"/>
<name>A0A0A0BQ35_9CELL</name>
<reference evidence="1 2" key="1">
    <citation type="submission" date="2013-08" db="EMBL/GenBank/DDBJ databases">
        <title>Genome sequencing of Cellulomonas carbonis T26.</title>
        <authorList>
            <person name="Chen F."/>
            <person name="Li Y."/>
            <person name="Wang G."/>
        </authorList>
    </citation>
    <scope>NUCLEOTIDE SEQUENCE [LARGE SCALE GENOMIC DNA]</scope>
    <source>
        <strain evidence="1 2">T26</strain>
    </source>
</reference>
<dbReference type="Proteomes" id="UP000029839">
    <property type="component" value="Unassembled WGS sequence"/>
</dbReference>
<accession>A0A0A0BQ35</accession>
<dbReference type="SUPFAM" id="SSF56214">
    <property type="entry name" value="4'-phosphopantetheinyl transferase"/>
    <property type="match status" value="1"/>
</dbReference>
<keyword evidence="2" id="KW-1185">Reference proteome</keyword>
<dbReference type="Gene3D" id="3.90.470.20">
    <property type="entry name" value="4'-phosphopantetheinyl transferase domain"/>
    <property type="match status" value="1"/>
</dbReference>
<dbReference type="GO" id="GO:0008897">
    <property type="term" value="F:holo-[acyl-carrier-protein] synthase activity"/>
    <property type="evidence" value="ECO:0007669"/>
    <property type="project" value="InterPro"/>
</dbReference>
<evidence type="ECO:0000313" key="2">
    <source>
        <dbReference type="Proteomes" id="UP000029839"/>
    </source>
</evidence>
<reference evidence="1 2" key="2">
    <citation type="journal article" date="2015" name="Stand. Genomic Sci.">
        <title>Draft genome sequence of Cellulomonas carbonis T26(T) and comparative analysis of six Cellulomonas genomes.</title>
        <authorList>
            <person name="Zhuang W."/>
            <person name="Zhang S."/>
            <person name="Xia X."/>
            <person name="Wang G."/>
        </authorList>
    </citation>
    <scope>NUCLEOTIDE SEQUENCE [LARGE SCALE GENOMIC DNA]</scope>
    <source>
        <strain evidence="1 2">T26</strain>
    </source>
</reference>
<sequence length="202" mass="20597">MGVEVWWSSLTAADGDALTLLDATERARLDALDSPADRGRSLVGAALLRVAVAARLGVDPRDVAVDRTCVDCGRPHGAPRVVGPEHDDVRRTVWVSVSHSGLLVVVALGDAPVGVDVQREADLRADAPAWARHEAEVKLHGAVTARGGLIADAPDATTTPLATPLAGYAAALATAGVPGAVVVRHWPGPDGGPVGDADDGTA</sequence>
<evidence type="ECO:0000313" key="1">
    <source>
        <dbReference type="EMBL" id="KGM09727.1"/>
    </source>
</evidence>
<keyword evidence="1" id="KW-0808">Transferase</keyword>